<name>A0A3L8Q1T8_9GAMM</name>
<proteinExistence type="predicted"/>
<dbReference type="RefSeq" id="WP_121836953.1">
    <property type="nucleotide sequence ID" value="NZ_ML014753.1"/>
</dbReference>
<accession>A0A3L8Q1T8</accession>
<comment type="caution">
    <text evidence="1">The sequence shown here is derived from an EMBL/GenBank/DDBJ whole genome shotgun (WGS) entry which is preliminary data.</text>
</comment>
<dbReference type="AlphaFoldDB" id="A0A3L8Q1T8"/>
<gene>
    <name evidence="1" type="ORF">D5018_00085</name>
</gene>
<organism evidence="1 2">
    <name type="scientific">Parashewanella curva</name>
    <dbReference type="NCBI Taxonomy" id="2338552"/>
    <lineage>
        <taxon>Bacteria</taxon>
        <taxon>Pseudomonadati</taxon>
        <taxon>Pseudomonadota</taxon>
        <taxon>Gammaproteobacteria</taxon>
        <taxon>Alteromonadales</taxon>
        <taxon>Shewanellaceae</taxon>
        <taxon>Parashewanella</taxon>
    </lineage>
</organism>
<dbReference type="EMBL" id="QZEI01000001">
    <property type="protein sequence ID" value="RLV61554.1"/>
    <property type="molecule type" value="Genomic_DNA"/>
</dbReference>
<dbReference type="Proteomes" id="UP000281474">
    <property type="component" value="Unassembled WGS sequence"/>
</dbReference>
<keyword evidence="2" id="KW-1185">Reference proteome</keyword>
<sequence length="355" mass="40985">MTLKNFAGVVTVKEVGATESESIKVRYEYNSVTDRERKLELFFDGEEVDSKKSQEVAKVVSDEFFNRILLSRSRVKYQNRVTRTYGKIKREDWTINTTNAHVSPPIEKNKTELLVKEKKESAKELSIESEKTMEVLQPETEQVISLPKIGSLPLFITVADESGESKKLNLHQYQSMISLLHTDIKTLNNALSGIAQKGLLLAEFVVAHRLKAECSSVEVSFGKAPRLAVLEDRKFPVLVDKMPYGFIKFKNMDWGNQVMVTLVNQEQQERKVCIYLPKQDDLRAYEEMEQKNKCEQKLSQKRQENFDTKIGFRAQMLRQQLADCDSVKNTNTDTQLTREDFQERLLPEVRSFNKN</sequence>
<evidence type="ECO:0000313" key="2">
    <source>
        <dbReference type="Proteomes" id="UP000281474"/>
    </source>
</evidence>
<evidence type="ECO:0000313" key="1">
    <source>
        <dbReference type="EMBL" id="RLV61554.1"/>
    </source>
</evidence>
<protein>
    <submittedName>
        <fullName evidence="1">Uncharacterized protein</fullName>
    </submittedName>
</protein>
<reference evidence="1 2" key="1">
    <citation type="submission" date="2018-09" db="EMBL/GenBank/DDBJ databases">
        <title>Phylogeny of the Shewanellaceae, and recommendation for two new genera, Pseudoshewanella and Parashewanella.</title>
        <authorList>
            <person name="Wang G."/>
        </authorList>
    </citation>
    <scope>NUCLEOTIDE SEQUENCE [LARGE SCALE GENOMIC DNA]</scope>
    <source>
        <strain evidence="1 2">C51</strain>
    </source>
</reference>